<dbReference type="RefSeq" id="WP_345201967.1">
    <property type="nucleotide sequence ID" value="NZ_BAABGM010000003.1"/>
</dbReference>
<keyword evidence="3" id="KW-1185">Reference proteome</keyword>
<feature type="signal peptide" evidence="1">
    <location>
        <begin position="1"/>
        <end position="29"/>
    </location>
</feature>
<sequence>MPKEPGRKDRSRNRRKALLALAVAAPVLAAVAVHPTIAVGDQTAPVDEHGAHPAGMGAQLAQVRAATAKYHRVAAAVADGYELGWVNGSENRIVAGCVSSPTAGAMGYHYFNAALMADNAVNELEPEVLVYAPSPDGLKLVAVEWVVRSAQSNPPGVSTPPSVLGMPMHILVPPPGPAFYLTHAWIWAKNPAGMFADFNPDVSC</sequence>
<feature type="chain" id="PRO_5047162221" evidence="1">
    <location>
        <begin position="30"/>
        <end position="204"/>
    </location>
</feature>
<evidence type="ECO:0000313" key="2">
    <source>
        <dbReference type="EMBL" id="GAA4398831.1"/>
    </source>
</evidence>
<evidence type="ECO:0000313" key="3">
    <source>
        <dbReference type="Proteomes" id="UP001500945"/>
    </source>
</evidence>
<evidence type="ECO:0000256" key="1">
    <source>
        <dbReference type="SAM" id="SignalP"/>
    </source>
</evidence>
<accession>A0ABP8K0D2</accession>
<dbReference type="EMBL" id="BAABGM010000003">
    <property type="protein sequence ID" value="GAA4398831.1"/>
    <property type="molecule type" value="Genomic_DNA"/>
</dbReference>
<reference evidence="3" key="1">
    <citation type="journal article" date="2019" name="Int. J. Syst. Evol. Microbiol.">
        <title>The Global Catalogue of Microorganisms (GCM) 10K type strain sequencing project: providing services to taxonomists for standard genome sequencing and annotation.</title>
        <authorList>
            <consortium name="The Broad Institute Genomics Platform"/>
            <consortium name="The Broad Institute Genome Sequencing Center for Infectious Disease"/>
            <person name="Wu L."/>
            <person name="Ma J."/>
        </authorList>
    </citation>
    <scope>NUCLEOTIDE SEQUENCE [LARGE SCALE GENOMIC DNA]</scope>
    <source>
        <strain evidence="3">JCM 17809</strain>
    </source>
</reference>
<proteinExistence type="predicted"/>
<comment type="caution">
    <text evidence="2">The sequence shown here is derived from an EMBL/GenBank/DDBJ whole genome shotgun (WGS) entry which is preliminary data.</text>
</comment>
<dbReference type="Proteomes" id="UP001500945">
    <property type="component" value="Unassembled WGS sequence"/>
</dbReference>
<name>A0ABP8K0D2_9MICO</name>
<protein>
    <submittedName>
        <fullName evidence="2">Uncharacterized protein</fullName>
    </submittedName>
</protein>
<gene>
    <name evidence="2" type="ORF">GCM10023168_05300</name>
</gene>
<organism evidence="2 3">
    <name type="scientific">Fodinibacter luteus</name>
    <dbReference type="NCBI Taxonomy" id="552064"/>
    <lineage>
        <taxon>Bacteria</taxon>
        <taxon>Bacillati</taxon>
        <taxon>Actinomycetota</taxon>
        <taxon>Actinomycetes</taxon>
        <taxon>Micrococcales</taxon>
        <taxon>Intrasporangiaceae</taxon>
        <taxon>Fodinibacter (ex Wang et al. 2009)</taxon>
    </lineage>
</organism>
<keyword evidence="1" id="KW-0732">Signal</keyword>